<gene>
    <name evidence="1" type="ORF">BACPEC_00703</name>
</gene>
<reference evidence="1 2" key="1">
    <citation type="submission" date="2008-11" db="EMBL/GenBank/DDBJ databases">
        <title>Draft genome sequence of Bacteroides pectinophilus (ATCC 43243).</title>
        <authorList>
            <person name="Sudarsanam P."/>
            <person name="Ley R."/>
            <person name="Guruge J."/>
            <person name="Turnbaugh P.J."/>
            <person name="Mahowald M."/>
            <person name="Liep D."/>
            <person name="Gordon J."/>
        </authorList>
    </citation>
    <scope>NUCLEOTIDE SEQUENCE [LARGE SCALE GENOMIC DNA]</scope>
    <source>
        <strain evidence="1 2">ATCC 43243</strain>
    </source>
</reference>
<dbReference type="HOGENOM" id="CLU_697663_0_0_9"/>
<dbReference type="AlphaFoldDB" id="B7APU7"/>
<dbReference type="eggNOG" id="ENOG50306VK">
    <property type="taxonomic scope" value="Bacteria"/>
</dbReference>
<protein>
    <submittedName>
        <fullName evidence="1">Uncharacterized protein</fullName>
    </submittedName>
</protein>
<comment type="caution">
    <text evidence="1">The sequence shown here is derived from an EMBL/GenBank/DDBJ whole genome shotgun (WGS) entry which is preliminary data.</text>
</comment>
<sequence length="395" mass="43746">MFVTVSAYARDNSDYIDSAAEEYVAENGITYQVINDSFSAKGEIKNYIVRVDYSSFDTAAICLVRTGKSDAEMTVTDSSGNKVASLTSNSTYARSWKFVDKPTDAAFEDYTIMVKSTTYNSTQNSFRICIGNKADTETMLSGKENAVWLNRYTESSRNMFMTHYTPNTGESWYRFTAGGDTVITLMSHHPQVRFKLIESGDSDNTYYNSIKDNTAHRRKFCLSYGYAEKKKITLKSGTDYYMVIYTPDAINGGEFIDDTMNLCVGKAAMAPGSVTVYSGTGIYVRQSDYSVPVDIKVGDKGNKIPLTAVAESVSLKTTTSGIRLSMIGGWRVKAPDTNAWRTSTSSRSSIDMGYVKDSTGNHNVNGTWQISVKASSSSFSFIPGMTIYYYYELGD</sequence>
<evidence type="ECO:0000313" key="2">
    <source>
        <dbReference type="Proteomes" id="UP000003136"/>
    </source>
</evidence>
<reference evidence="1 2" key="2">
    <citation type="submission" date="2008-11" db="EMBL/GenBank/DDBJ databases">
        <authorList>
            <person name="Fulton L."/>
            <person name="Clifton S."/>
            <person name="Fulton B."/>
            <person name="Xu J."/>
            <person name="Minx P."/>
            <person name="Pepin K.H."/>
            <person name="Johnson M."/>
            <person name="Bhonagiri V."/>
            <person name="Nash W.E."/>
            <person name="Mardis E.R."/>
            <person name="Wilson R.K."/>
        </authorList>
    </citation>
    <scope>NUCLEOTIDE SEQUENCE [LARGE SCALE GENOMIC DNA]</scope>
    <source>
        <strain evidence="1 2">ATCC 43243</strain>
    </source>
</reference>
<keyword evidence="2" id="KW-1185">Reference proteome</keyword>
<dbReference type="Proteomes" id="UP000003136">
    <property type="component" value="Unassembled WGS sequence"/>
</dbReference>
<accession>B7APU7</accession>
<evidence type="ECO:0000313" key="1">
    <source>
        <dbReference type="EMBL" id="EEC57719.1"/>
    </source>
</evidence>
<name>B7APU7_9FIRM</name>
<dbReference type="EMBL" id="ABVQ01000035">
    <property type="protein sequence ID" value="EEC57719.1"/>
    <property type="molecule type" value="Genomic_DNA"/>
</dbReference>
<proteinExistence type="predicted"/>
<organism evidence="1 2">
    <name type="scientific">[Bacteroides] pectinophilus ATCC 43243</name>
    <dbReference type="NCBI Taxonomy" id="483218"/>
    <lineage>
        <taxon>Bacteria</taxon>
        <taxon>Bacillati</taxon>
        <taxon>Bacillota</taxon>
        <taxon>Clostridia</taxon>
        <taxon>Eubacteriales</taxon>
    </lineage>
</organism>